<evidence type="ECO:0000313" key="3">
    <source>
        <dbReference type="Proteomes" id="UP000092666"/>
    </source>
</evidence>
<evidence type="ECO:0000313" key="2">
    <source>
        <dbReference type="EMBL" id="OCF37495.1"/>
    </source>
</evidence>
<dbReference type="OrthoDB" id="1734943at2759"/>
<reference evidence="3" key="2">
    <citation type="submission" date="2013-12" db="EMBL/GenBank/DDBJ databases">
        <title>Evolution of pathogenesis and genome organization in the Tremellales.</title>
        <authorList>
            <person name="Cuomo C."/>
            <person name="Litvintseva A."/>
            <person name="Heitman J."/>
            <person name="Chen Y."/>
            <person name="Sun S."/>
            <person name="Springer D."/>
            <person name="Dromer F."/>
            <person name="Young S."/>
            <person name="Zeng Q."/>
            <person name="Chapman S."/>
            <person name="Gujja S."/>
            <person name="Saif S."/>
            <person name="Birren B."/>
        </authorList>
    </citation>
    <scope>NUCLEOTIDE SEQUENCE [LARGE SCALE GENOMIC DNA]</scope>
    <source>
        <strain evidence="3">BCC8398</strain>
    </source>
</reference>
<reference evidence="2 3" key="1">
    <citation type="submission" date="2013-07" db="EMBL/GenBank/DDBJ databases">
        <title>The Genome Sequence of Cryptococcus heveanensis BCC8398.</title>
        <authorList>
            <consortium name="The Broad Institute Genome Sequencing Platform"/>
            <person name="Cuomo C."/>
            <person name="Litvintseva A."/>
            <person name="Chen Y."/>
            <person name="Heitman J."/>
            <person name="Sun S."/>
            <person name="Springer D."/>
            <person name="Dromer F."/>
            <person name="Young S.K."/>
            <person name="Zeng Q."/>
            <person name="Gargeya S."/>
            <person name="Fitzgerald M."/>
            <person name="Abouelleil A."/>
            <person name="Alvarado L."/>
            <person name="Berlin A.M."/>
            <person name="Chapman S.B."/>
            <person name="Dewar J."/>
            <person name="Goldberg J."/>
            <person name="Griggs A."/>
            <person name="Gujja S."/>
            <person name="Hansen M."/>
            <person name="Howarth C."/>
            <person name="Imamovic A."/>
            <person name="Larimer J."/>
            <person name="McCowan C."/>
            <person name="Murphy C."/>
            <person name="Pearson M."/>
            <person name="Priest M."/>
            <person name="Roberts A."/>
            <person name="Saif S."/>
            <person name="Shea T."/>
            <person name="Sykes S."/>
            <person name="Wortman J."/>
            <person name="Nusbaum C."/>
            <person name="Birren B."/>
        </authorList>
    </citation>
    <scope>NUCLEOTIDE SEQUENCE [LARGE SCALE GENOMIC DNA]</scope>
    <source>
        <strain evidence="2 3">BCC8398</strain>
    </source>
</reference>
<gene>
    <name evidence="2" type="ORF">I316_00619</name>
</gene>
<protein>
    <submittedName>
        <fullName evidence="2">Uncharacterized protein</fullName>
    </submittedName>
</protein>
<dbReference type="EMBL" id="KV700122">
    <property type="protein sequence ID" value="OCF37495.1"/>
    <property type="molecule type" value="Genomic_DNA"/>
</dbReference>
<feature type="compositionally biased region" description="Low complexity" evidence="1">
    <location>
        <begin position="27"/>
        <end position="38"/>
    </location>
</feature>
<dbReference type="Proteomes" id="UP000092666">
    <property type="component" value="Unassembled WGS sequence"/>
</dbReference>
<feature type="compositionally biased region" description="Low complexity" evidence="1">
    <location>
        <begin position="447"/>
        <end position="456"/>
    </location>
</feature>
<dbReference type="AlphaFoldDB" id="A0A1B9H2K1"/>
<accession>A0A1B9H2K1</accession>
<organism evidence="2 3">
    <name type="scientific">Kwoniella heveanensis BCC8398</name>
    <dbReference type="NCBI Taxonomy" id="1296120"/>
    <lineage>
        <taxon>Eukaryota</taxon>
        <taxon>Fungi</taxon>
        <taxon>Dikarya</taxon>
        <taxon>Basidiomycota</taxon>
        <taxon>Agaricomycotina</taxon>
        <taxon>Tremellomycetes</taxon>
        <taxon>Tremellales</taxon>
        <taxon>Cryptococcaceae</taxon>
        <taxon>Kwoniella</taxon>
    </lineage>
</organism>
<feature type="compositionally biased region" description="Low complexity" evidence="1">
    <location>
        <begin position="79"/>
        <end position="90"/>
    </location>
</feature>
<proteinExistence type="predicted"/>
<evidence type="ECO:0000256" key="1">
    <source>
        <dbReference type="SAM" id="MobiDB-lite"/>
    </source>
</evidence>
<name>A0A1B9H2K1_9TREE</name>
<feature type="region of interest" description="Disordered" evidence="1">
    <location>
        <begin position="1"/>
        <end position="109"/>
    </location>
</feature>
<sequence length="682" mass="71394">MNALRTLPILNRPSRPSSPAPPTVQSTTANGTTVATNADGKPRSRSLSRQVADKVSSLQLSNGHGSMPPPASLTPAQKGGSPPGSRSVTPRVPPSPGPTASLALGGAVPEPTAAAGPQAGYMDVIGLRLNEAVNKACAGVDFKAKKGFKKGNGWSVGENVVKELPLPTSDAYLMRAVLRTVVRALSIYTTRLESLLLPALTDPAFAAALNVNAAAPTAHPLNPSQYFALSVAHAAWETCEVLEQTLETGKWPRFVQETLRPVMDKLDLVVSKVVQPLLLGLKRDLLTSLTKTEGTSPAGGKVVGLASIPAPTSAPLPAVTKEHSHQPVSRLTKEISSGGTARQLAIPPCLQHFANRVDGARKVLELVAKPCADDGEGWVTGVVVAVIWKGMCIVAEKEPGSGPNRPPSPGSVARALAGLGKEKDAAPAVVASPSLGGVTAKLTSSLSIIPSRSQSRPPSPPRGAQRLDPLTHALISLEALVKRLVKDLVQPLSANGAAADPDAAEHIAREALHEALEALASFKTVSSAMHKGASTSTRMLASARRLRDDIDDPVEEALDDALEDLPAVTLFTVLARQANIALSTVPPSDEKNPSLKIRTPAEIWGWTNAEYERQVLSGFSAAEEWGRRFAMTIKPEVEKVLSAIASQSVEKPGRETLDAVEWVKALGVACEARCGVKVTGAA</sequence>
<feature type="region of interest" description="Disordered" evidence="1">
    <location>
        <begin position="447"/>
        <end position="467"/>
    </location>
</feature>
<keyword evidence="3" id="KW-1185">Reference proteome</keyword>